<dbReference type="Proteomes" id="UP001648503">
    <property type="component" value="Unassembled WGS sequence"/>
</dbReference>
<feature type="compositionally biased region" description="Low complexity" evidence="9">
    <location>
        <begin position="133"/>
        <end position="143"/>
    </location>
</feature>
<gene>
    <name evidence="11" type="ORF">BASA50_009401</name>
</gene>
<dbReference type="EMBL" id="JAFCIX010000433">
    <property type="protein sequence ID" value="KAH6590426.1"/>
    <property type="molecule type" value="Genomic_DNA"/>
</dbReference>
<protein>
    <recommendedName>
        <fullName evidence="10">C3H1-type domain-containing protein</fullName>
    </recommendedName>
</protein>
<dbReference type="Pfam" id="PF14608">
    <property type="entry name" value="zf-CCCH_2"/>
    <property type="match status" value="4"/>
</dbReference>
<evidence type="ECO:0000256" key="5">
    <source>
        <dbReference type="ARBA" id="ARBA00022771"/>
    </source>
</evidence>
<evidence type="ECO:0000256" key="6">
    <source>
        <dbReference type="ARBA" id="ARBA00022833"/>
    </source>
</evidence>
<keyword evidence="5 8" id="KW-0863">Zinc-finger</keyword>
<comment type="caution">
    <text evidence="11">The sequence shown here is derived from an EMBL/GenBank/DDBJ whole genome shotgun (WGS) entry which is preliminary data.</text>
</comment>
<feature type="region of interest" description="Disordered" evidence="9">
    <location>
        <begin position="84"/>
        <end position="107"/>
    </location>
</feature>
<sequence length="679" mass="74489">MDLKQHIQVAMAQKLTQLNPELSENAGMLIEFVQVMLANSKPSSHVQAQLEEILSPSEAAAFTSWLFELLSQSQSTDSVNSCSLASHIQSSNDTPRSTPESNPYADNQHEQTEMDMDMDAGAEITSESRAYNSHTPSHPTTSSGKVSAPTRLISRAFKQATAAAVASTSRPMVHSLSSLSSSKSRDTRPTLSLNERLSKNIPSRHQDQRERPLKDQPRNIRADISSRLAPKNGSIVSSTTKSRETRAPISDFAIDKRMSSTRDLSTRSKRRYSDDCLSDEQSGMNTESKRQTSESSHFKVNKIVWDLPNEPKPKAARRTHDHLDEVGSNRSICSAKQQRTTASIDLHRHDTNLYEAMPTKSPHKDTRRAVKRASIDTSADETMFSTRPNLSSAKTKSVALSEAANIRCMYFPKCLRGNTCAYFHPIKPCEWYPNCPDGAACMFLHPSNAQDTLVPAQGDVVARSGVYMERSSSTSTLGDDMMVSIRMCKFREKCLRPDCMLAHPSPATVAASAVGLASSLSTPCRNYPDCADPDCRFFHPIDMNSFPLSMSTFDMPARTVLSSSVPTFGRKPAAPVCDIRADATYLSGNGGSGIESATSTFVADATGASRSFNRQSITSGKLCWNGVNCTNRACRFSHVAPLGNRNVWTRADLNTNAKPATSERQFALTDSEPERVVFG</sequence>
<evidence type="ECO:0000256" key="4">
    <source>
        <dbReference type="ARBA" id="ARBA00022737"/>
    </source>
</evidence>
<evidence type="ECO:0000256" key="1">
    <source>
        <dbReference type="ARBA" id="ARBA00004123"/>
    </source>
</evidence>
<evidence type="ECO:0000313" key="11">
    <source>
        <dbReference type="EMBL" id="KAH6590426.1"/>
    </source>
</evidence>
<organism evidence="11 12">
    <name type="scientific">Batrachochytrium salamandrivorans</name>
    <dbReference type="NCBI Taxonomy" id="1357716"/>
    <lineage>
        <taxon>Eukaryota</taxon>
        <taxon>Fungi</taxon>
        <taxon>Fungi incertae sedis</taxon>
        <taxon>Chytridiomycota</taxon>
        <taxon>Chytridiomycota incertae sedis</taxon>
        <taxon>Chytridiomycetes</taxon>
        <taxon>Rhizophydiales</taxon>
        <taxon>Rhizophydiales incertae sedis</taxon>
        <taxon>Batrachochytrium</taxon>
    </lineage>
</organism>
<comment type="subcellular location">
    <subcellularLocation>
        <location evidence="1">Nucleus</location>
    </subcellularLocation>
</comment>
<dbReference type="PANTHER" id="PTHR14738">
    <property type="entry name" value="ZINC FINGER CCCH DOMAIN-CONTAINING PROTEIN 14"/>
    <property type="match status" value="1"/>
</dbReference>
<keyword evidence="7" id="KW-0539">Nucleus</keyword>
<proteinExistence type="inferred from homology"/>
<feature type="region of interest" description="Disordered" evidence="9">
    <location>
        <begin position="128"/>
        <end position="148"/>
    </location>
</feature>
<evidence type="ECO:0000256" key="8">
    <source>
        <dbReference type="PROSITE-ProRule" id="PRU00723"/>
    </source>
</evidence>
<feature type="compositionally biased region" description="Basic and acidic residues" evidence="9">
    <location>
        <begin position="204"/>
        <end position="221"/>
    </location>
</feature>
<feature type="zinc finger region" description="C3H1-type" evidence="8">
    <location>
        <begin position="428"/>
        <end position="448"/>
    </location>
</feature>
<accession>A0ABQ8F1I7</accession>
<keyword evidence="6 8" id="KW-0862">Zinc</keyword>
<reference evidence="11 12" key="1">
    <citation type="submission" date="2021-02" db="EMBL/GenBank/DDBJ databases">
        <title>Variation within the Batrachochytrium salamandrivorans European outbreak.</title>
        <authorList>
            <person name="Kelly M."/>
            <person name="Pasmans F."/>
            <person name="Shea T.P."/>
            <person name="Munoz J.F."/>
            <person name="Carranza S."/>
            <person name="Cuomo C.A."/>
            <person name="Martel A."/>
        </authorList>
    </citation>
    <scope>NUCLEOTIDE SEQUENCE [LARGE SCALE GENOMIC DNA]</scope>
    <source>
        <strain evidence="11 12">AMFP18/2</strain>
    </source>
</reference>
<feature type="compositionally biased region" description="Basic and acidic residues" evidence="9">
    <location>
        <begin position="253"/>
        <end position="274"/>
    </location>
</feature>
<name>A0ABQ8F1I7_9FUNG</name>
<dbReference type="PANTHER" id="PTHR14738:SF29">
    <property type="entry name" value="ZINC FINGER CCCH DOMAIN-CONTAINING PROTEIN 14"/>
    <property type="match status" value="1"/>
</dbReference>
<feature type="compositionally biased region" description="Polar residues" evidence="9">
    <location>
        <begin position="189"/>
        <end position="203"/>
    </location>
</feature>
<feature type="compositionally biased region" description="Polar residues" evidence="9">
    <location>
        <begin position="84"/>
        <end position="105"/>
    </location>
</feature>
<evidence type="ECO:0000256" key="7">
    <source>
        <dbReference type="ARBA" id="ARBA00023242"/>
    </source>
</evidence>
<feature type="domain" description="C3H1-type" evidence="10">
    <location>
        <begin position="428"/>
        <end position="448"/>
    </location>
</feature>
<evidence type="ECO:0000256" key="2">
    <source>
        <dbReference type="ARBA" id="ARBA00008423"/>
    </source>
</evidence>
<keyword evidence="3 8" id="KW-0479">Metal-binding</keyword>
<feature type="region of interest" description="Disordered" evidence="9">
    <location>
        <begin position="164"/>
        <end position="297"/>
    </location>
</feature>
<feature type="region of interest" description="Disordered" evidence="9">
    <location>
        <begin position="356"/>
        <end position="388"/>
    </location>
</feature>
<evidence type="ECO:0000256" key="3">
    <source>
        <dbReference type="ARBA" id="ARBA00022723"/>
    </source>
</evidence>
<comment type="similarity">
    <text evidence="2">Belongs to the ZC3H14 family.</text>
</comment>
<dbReference type="PROSITE" id="PS50103">
    <property type="entry name" value="ZF_C3H1"/>
    <property type="match status" value="1"/>
</dbReference>
<dbReference type="Gene3D" id="4.10.1000.40">
    <property type="match status" value="2"/>
</dbReference>
<evidence type="ECO:0000256" key="9">
    <source>
        <dbReference type="SAM" id="MobiDB-lite"/>
    </source>
</evidence>
<evidence type="ECO:0000259" key="10">
    <source>
        <dbReference type="PROSITE" id="PS50103"/>
    </source>
</evidence>
<keyword evidence="12" id="KW-1185">Reference proteome</keyword>
<keyword evidence="4" id="KW-0677">Repeat</keyword>
<dbReference type="InterPro" id="IPR040366">
    <property type="entry name" value="Nab2/ZC3H14"/>
</dbReference>
<dbReference type="InterPro" id="IPR000571">
    <property type="entry name" value="Znf_CCCH"/>
</dbReference>
<evidence type="ECO:0000313" key="12">
    <source>
        <dbReference type="Proteomes" id="UP001648503"/>
    </source>
</evidence>